<evidence type="ECO:0000256" key="1">
    <source>
        <dbReference type="SAM" id="Phobius"/>
    </source>
</evidence>
<feature type="transmembrane region" description="Helical" evidence="1">
    <location>
        <begin position="21"/>
        <end position="40"/>
    </location>
</feature>
<dbReference type="Proteomes" id="UP000001338">
    <property type="component" value="Unassembled WGS sequence"/>
</dbReference>
<comment type="caution">
    <text evidence="2">The sequence shown here is derived from an EMBL/GenBank/DDBJ whole genome shotgun (WGS) entry which is preliminary data.</text>
</comment>
<protein>
    <submittedName>
        <fullName evidence="2">Uncharacterized protein</fullName>
    </submittedName>
</protein>
<sequence>MVGYVRKALRLISGDLKYIELTLLFIGMSGGHPIFSLFPIPAKSNPMKSI</sequence>
<dbReference type="EMBL" id="AFLV02000003">
    <property type="protein sequence ID" value="EKR66540.1"/>
    <property type="molecule type" value="Genomic_DNA"/>
</dbReference>
<organism evidence="2 3">
    <name type="scientific">Leptospira weilii str. 2006001853</name>
    <dbReference type="NCBI Taxonomy" id="1001589"/>
    <lineage>
        <taxon>Bacteria</taxon>
        <taxon>Pseudomonadati</taxon>
        <taxon>Spirochaetota</taxon>
        <taxon>Spirochaetia</taxon>
        <taxon>Leptospirales</taxon>
        <taxon>Leptospiraceae</taxon>
        <taxon>Leptospira</taxon>
    </lineage>
</organism>
<name>A0A828Z7W0_9LEPT</name>
<gene>
    <name evidence="2" type="ORF">LEP1GSC036_3600</name>
</gene>
<proteinExistence type="predicted"/>
<dbReference type="AlphaFoldDB" id="A0A828Z7W0"/>
<keyword evidence="1" id="KW-0812">Transmembrane</keyword>
<reference evidence="2 3" key="1">
    <citation type="submission" date="2012-10" db="EMBL/GenBank/DDBJ databases">
        <authorList>
            <person name="Harkins D.M."/>
            <person name="Durkin A.S."/>
            <person name="Brinkac L.M."/>
            <person name="Haft D.H."/>
            <person name="Selengut J.D."/>
            <person name="Sanka R."/>
            <person name="DePew J."/>
            <person name="Purushe J."/>
            <person name="Whelen A.C."/>
            <person name="Vinetz J.M."/>
            <person name="Sutton G.G."/>
            <person name="Nierman W.C."/>
            <person name="Fouts D.E."/>
        </authorList>
    </citation>
    <scope>NUCLEOTIDE SEQUENCE [LARGE SCALE GENOMIC DNA]</scope>
    <source>
        <strain evidence="2 3">2006001853</strain>
    </source>
</reference>
<keyword evidence="1" id="KW-0472">Membrane</keyword>
<accession>A0A828Z7W0</accession>
<keyword evidence="1" id="KW-1133">Transmembrane helix</keyword>
<evidence type="ECO:0000313" key="3">
    <source>
        <dbReference type="Proteomes" id="UP000001338"/>
    </source>
</evidence>
<evidence type="ECO:0000313" key="2">
    <source>
        <dbReference type="EMBL" id="EKR66540.1"/>
    </source>
</evidence>